<keyword evidence="2" id="KW-1185">Reference proteome</keyword>
<accession>A0A1X6YWB6</accession>
<evidence type="ECO:0000313" key="1">
    <source>
        <dbReference type="EMBL" id="SLN33112.1"/>
    </source>
</evidence>
<sequence length="134" mass="14092">MTDRAPEIAALLAAPADWRLTALESAQVRLEGAGPPQVWPRLPDAALRADLSPPAPDGKLSGWAVATEMRAPVAAILGIDAGGRLVAAARLARPDIRAALNLDYDMTGFTFGPPRPWPILFVLADGLVVKPAPE</sequence>
<gene>
    <name evidence="1" type="ORF">ROJ8625_01544</name>
</gene>
<dbReference type="RefSeq" id="WP_085791258.1">
    <property type="nucleotide sequence ID" value="NZ_FWFK01000002.1"/>
</dbReference>
<dbReference type="EMBL" id="FWFK01000002">
    <property type="protein sequence ID" value="SLN33112.1"/>
    <property type="molecule type" value="Genomic_DNA"/>
</dbReference>
<protein>
    <submittedName>
        <fullName evidence="1">Uncharacterized protein</fullName>
    </submittedName>
</protein>
<proteinExistence type="predicted"/>
<evidence type="ECO:0000313" key="2">
    <source>
        <dbReference type="Proteomes" id="UP000193570"/>
    </source>
</evidence>
<organism evidence="1 2">
    <name type="scientific">Roseivivax jejudonensis</name>
    <dbReference type="NCBI Taxonomy" id="1529041"/>
    <lineage>
        <taxon>Bacteria</taxon>
        <taxon>Pseudomonadati</taxon>
        <taxon>Pseudomonadota</taxon>
        <taxon>Alphaproteobacteria</taxon>
        <taxon>Rhodobacterales</taxon>
        <taxon>Roseobacteraceae</taxon>
        <taxon>Roseivivax</taxon>
    </lineage>
</organism>
<name>A0A1X6YWB6_9RHOB</name>
<dbReference type="AlphaFoldDB" id="A0A1X6YWB6"/>
<dbReference type="Proteomes" id="UP000193570">
    <property type="component" value="Unassembled WGS sequence"/>
</dbReference>
<reference evidence="1 2" key="1">
    <citation type="submission" date="2017-03" db="EMBL/GenBank/DDBJ databases">
        <authorList>
            <person name="Afonso C.L."/>
            <person name="Miller P.J."/>
            <person name="Scott M.A."/>
            <person name="Spackman E."/>
            <person name="Goraichik I."/>
            <person name="Dimitrov K.M."/>
            <person name="Suarez D.L."/>
            <person name="Swayne D.E."/>
        </authorList>
    </citation>
    <scope>NUCLEOTIDE SEQUENCE [LARGE SCALE GENOMIC DNA]</scope>
    <source>
        <strain evidence="1 2">CECT 8625</strain>
    </source>
</reference>